<feature type="compositionally biased region" description="Polar residues" evidence="1">
    <location>
        <begin position="186"/>
        <end position="204"/>
    </location>
</feature>
<accession>A0AAF3EUJ5</accession>
<feature type="compositionally biased region" description="Low complexity" evidence="1">
    <location>
        <begin position="211"/>
        <end position="221"/>
    </location>
</feature>
<keyword evidence="2" id="KW-1185">Reference proteome</keyword>
<feature type="compositionally biased region" description="Basic and acidic residues" evidence="1">
    <location>
        <begin position="115"/>
        <end position="140"/>
    </location>
</feature>
<evidence type="ECO:0000256" key="1">
    <source>
        <dbReference type="SAM" id="MobiDB-lite"/>
    </source>
</evidence>
<feature type="region of interest" description="Disordered" evidence="1">
    <location>
        <begin position="182"/>
        <end position="286"/>
    </location>
</feature>
<evidence type="ECO:0000313" key="3">
    <source>
        <dbReference type="WBParaSite" id="MBELARI_LOCUS17851"/>
    </source>
</evidence>
<dbReference type="Proteomes" id="UP000887575">
    <property type="component" value="Unassembled WGS sequence"/>
</dbReference>
<protein>
    <submittedName>
        <fullName evidence="3">Uncharacterized protein</fullName>
    </submittedName>
</protein>
<feature type="compositionally biased region" description="Basic and acidic residues" evidence="1">
    <location>
        <begin position="248"/>
        <end position="260"/>
    </location>
</feature>
<feature type="compositionally biased region" description="Low complexity" evidence="1">
    <location>
        <begin position="48"/>
        <end position="57"/>
    </location>
</feature>
<evidence type="ECO:0000313" key="2">
    <source>
        <dbReference type="Proteomes" id="UP000887575"/>
    </source>
</evidence>
<dbReference type="WBParaSite" id="MBELARI_LOCUS17851">
    <property type="protein sequence ID" value="MBELARI_LOCUS17851"/>
    <property type="gene ID" value="MBELARI_LOCUS17851"/>
</dbReference>
<feature type="compositionally biased region" description="Basic and acidic residues" evidence="1">
    <location>
        <begin position="65"/>
        <end position="76"/>
    </location>
</feature>
<feature type="compositionally biased region" description="Polar residues" evidence="1">
    <location>
        <begin position="141"/>
        <end position="157"/>
    </location>
</feature>
<dbReference type="AlphaFoldDB" id="A0AAF3EUJ5"/>
<feature type="region of interest" description="Disordered" evidence="1">
    <location>
        <begin position="1"/>
        <end position="157"/>
    </location>
</feature>
<organism evidence="2 3">
    <name type="scientific">Mesorhabditis belari</name>
    <dbReference type="NCBI Taxonomy" id="2138241"/>
    <lineage>
        <taxon>Eukaryota</taxon>
        <taxon>Metazoa</taxon>
        <taxon>Ecdysozoa</taxon>
        <taxon>Nematoda</taxon>
        <taxon>Chromadorea</taxon>
        <taxon>Rhabditida</taxon>
        <taxon>Rhabditina</taxon>
        <taxon>Rhabditomorpha</taxon>
        <taxon>Rhabditoidea</taxon>
        <taxon>Rhabditidae</taxon>
        <taxon>Mesorhabditinae</taxon>
        <taxon>Mesorhabditis</taxon>
    </lineage>
</organism>
<feature type="compositionally biased region" description="Polar residues" evidence="1">
    <location>
        <begin position="77"/>
        <end position="93"/>
    </location>
</feature>
<sequence length="390" mass="43972">MIDQIINNGAADLDPPTSSNRRSSRRNTIDNDFNGEMMNVLKEEPEDLALTTPLAPTRLKSARRKTSDALSKEINDKTNSNISTPQASVTEPESQMIDVSRSFQASSRRKSAPSKLKELKETPKSRAIEMDKQKTVDHDLSATSHGSSQRKSSVTETPQLNTSLQLLVTSIFTGSLRRSTRIAAQGSKSSSPRQYSPELQPSSNSRKSPKTKLPTKTPNKSASKSRRVAGAPKELSDDIVYLGRTRGRKSEPQVRRKEETMQLVPVRRSQRKSAPVKRLNTNSFTPSVPRKKAIMMKPSDTTHEMPSDDQNFSILVSPFHTNKPYVTEPMTPAQLLQRNFLSGWVHDQRTSTEGGNFDRDYQSENLERRCSQIWRDARQRNARNIMRHQN</sequence>
<reference evidence="3" key="1">
    <citation type="submission" date="2024-02" db="UniProtKB">
        <authorList>
            <consortium name="WormBaseParasite"/>
        </authorList>
    </citation>
    <scope>IDENTIFICATION</scope>
</reference>
<name>A0AAF3EUJ5_9BILA</name>
<proteinExistence type="predicted"/>